<protein>
    <recommendedName>
        <fullName evidence="3">non-specific serine/threonine protein kinase</fullName>
        <ecNumber evidence="3">2.7.11.1</ecNumber>
    </recommendedName>
</protein>
<evidence type="ECO:0000256" key="10">
    <source>
        <dbReference type="ARBA" id="ARBA00022741"/>
    </source>
</evidence>
<keyword evidence="14" id="KW-0325">Glycoprotein</keyword>
<dbReference type="InterPro" id="IPR000719">
    <property type="entry name" value="Prot_kinase_dom"/>
</dbReference>
<evidence type="ECO:0000256" key="9">
    <source>
        <dbReference type="ARBA" id="ARBA00022737"/>
    </source>
</evidence>
<dbReference type="Pfam" id="PF07714">
    <property type="entry name" value="PK_Tyr_Ser-Thr"/>
    <property type="match status" value="1"/>
</dbReference>
<dbReference type="InterPro" id="IPR051716">
    <property type="entry name" value="Plant_RL_S/T_kinase"/>
</dbReference>
<evidence type="ECO:0000256" key="19">
    <source>
        <dbReference type="SAM" id="SignalP"/>
    </source>
</evidence>
<dbReference type="FunFam" id="1.10.510.10:FF:000448">
    <property type="entry name" value="Putative LRR receptor-like serine/threonine-protein kinase"/>
    <property type="match status" value="1"/>
</dbReference>
<keyword evidence="22" id="KW-1185">Reference proteome</keyword>
<dbReference type="Gramene" id="RZC44571">
    <property type="protein sequence ID" value="RZC44571"/>
    <property type="gene ID" value="C5167_037520"/>
</dbReference>
<keyword evidence="5" id="KW-0723">Serine/threonine-protein kinase</keyword>
<evidence type="ECO:0000256" key="12">
    <source>
        <dbReference type="ARBA" id="ARBA00022840"/>
    </source>
</evidence>
<keyword evidence="7" id="KW-0808">Transferase</keyword>
<comment type="catalytic activity">
    <reaction evidence="16">
        <text>L-seryl-[protein] + ATP = O-phospho-L-seryl-[protein] + ADP + H(+)</text>
        <dbReference type="Rhea" id="RHEA:17989"/>
        <dbReference type="Rhea" id="RHEA-COMP:9863"/>
        <dbReference type="Rhea" id="RHEA-COMP:11604"/>
        <dbReference type="ChEBI" id="CHEBI:15378"/>
        <dbReference type="ChEBI" id="CHEBI:29999"/>
        <dbReference type="ChEBI" id="CHEBI:30616"/>
        <dbReference type="ChEBI" id="CHEBI:83421"/>
        <dbReference type="ChEBI" id="CHEBI:456216"/>
        <dbReference type="EC" id="2.7.11.1"/>
    </reaction>
</comment>
<accession>A0A4Y7IAA9</accession>
<keyword evidence="18" id="KW-0472">Membrane</keyword>
<dbReference type="OrthoDB" id="676979at2759"/>
<evidence type="ECO:0000256" key="5">
    <source>
        <dbReference type="ARBA" id="ARBA00022527"/>
    </source>
</evidence>
<evidence type="ECO:0000313" key="22">
    <source>
        <dbReference type="Proteomes" id="UP000316621"/>
    </source>
</evidence>
<evidence type="ECO:0000313" key="21">
    <source>
        <dbReference type="EMBL" id="RZC44571.1"/>
    </source>
</evidence>
<evidence type="ECO:0000259" key="20">
    <source>
        <dbReference type="PROSITE" id="PS50011"/>
    </source>
</evidence>
<keyword evidence="9" id="KW-0677">Repeat</keyword>
<comment type="subcellular location">
    <subcellularLocation>
        <location evidence="2">Cell membrane</location>
    </subcellularLocation>
    <subcellularLocation>
        <location evidence="1">Membrane</location>
        <topology evidence="1">Single-pass membrane protein</topology>
    </subcellularLocation>
</comment>
<sequence length="911" mass="99785">MMMGQRGILGFVVVVCFMLFHHDQYAFGQLSSTIEQAGLFSLRSSLGLRAKEWPRKVDPCTSWKGITCRIEDGSRVIGINLSGLRRTRVGRLNPQFSVDALTNFTFLDTFNASGFSLPGPIPTWFGEKLLSLRVLDLQFCSLTGSIPASLGNLGNLTILNLSGNNLNGIIPTSLGQLSSLSVFDLSRNSFTGFIPASFQSIGNLRIFDISSNSITGPIPPSLGTFPNLQVLNLSRNGFSSSIPAQLGDLSSLVDLDIGFNSLSGSLPSDLRGLRSLQKMMVGDNALSGSLPDNLFATLTQLQFVVLRNNSLSGSIPDLLWSIPELRLLDISYNDFSGVLPNLSSSANASTAVFNLSHNQFYGNLASEFRRFSFTDMTDNYFQGRVSEGADRNSSLKGNCLQKVESQKRLEDCSSFYASKNLTFDNFGLPNTEQPLPTPGGSRKSNKRLRYVLVGVFASLGFILVLIGLLVLCLCIFRRGAPDQRGRGVSPAPVGAESGSPSAVGVSSDYANLGEKFTHAELQKATGEFSDLNLIKHGHSGELFRGVLENGSPVVVKKIDVRLAKKDSHMIEMELFSRASHTRLVPFLGHCLDHEHEKLLVYKYMPNGDLSNSLYKNVKNEDGSMQSLDWITRLKIAIGAAEGLSFLHHECSLPIVHRDVQASSILLDDKFEVRLGSLSDICTQEGDNQQNVISRLLRLPQTSEQGASSSPSATCAYDVYCFGKILLELVTGKMGISASSDTNTNEWLEQTLPYISIYERELVTKIVDPSLIVDEDLLEEVWAMAVVARSCLNPKPSKRPLMRYILQALENPLKVVREDNSNSARLIKAASSRGSWNAALFGSWRDSSSDIVSTPSQGGNREGNSFKQSFTAGSQGSVQYNVYDRSSSNKKFSRDIYPEPFEFPATERTNVN</sequence>
<dbReference type="OMA" id="DTEMKEW"/>
<dbReference type="PANTHER" id="PTHR48053:SF141">
    <property type="entry name" value="LEUCINE-RICH REPEAT PROTEIN KINASE FAMILY PROTEIN"/>
    <property type="match status" value="1"/>
</dbReference>
<dbReference type="InterPro" id="IPR011009">
    <property type="entry name" value="Kinase-like_dom_sf"/>
</dbReference>
<keyword evidence="10" id="KW-0547">Nucleotide-binding</keyword>
<dbReference type="Gene3D" id="3.80.10.10">
    <property type="entry name" value="Ribonuclease Inhibitor"/>
    <property type="match status" value="2"/>
</dbReference>
<evidence type="ECO:0000256" key="3">
    <source>
        <dbReference type="ARBA" id="ARBA00012513"/>
    </source>
</evidence>
<feature type="transmembrane region" description="Helical" evidence="18">
    <location>
        <begin position="450"/>
        <end position="476"/>
    </location>
</feature>
<dbReference type="EMBL" id="CM010715">
    <property type="protein sequence ID" value="RZC44571.1"/>
    <property type="molecule type" value="Genomic_DNA"/>
</dbReference>
<dbReference type="SUPFAM" id="SSF52058">
    <property type="entry name" value="L domain-like"/>
    <property type="match status" value="1"/>
</dbReference>
<gene>
    <name evidence="21" type="ORF">C5167_037520</name>
</gene>
<dbReference type="InterPro" id="IPR032675">
    <property type="entry name" value="LRR_dom_sf"/>
</dbReference>
<feature type="chain" id="PRO_5021338613" description="non-specific serine/threonine protein kinase" evidence="19">
    <location>
        <begin position="29"/>
        <end position="911"/>
    </location>
</feature>
<dbReference type="Gene3D" id="1.10.510.10">
    <property type="entry name" value="Transferase(Phosphotransferase) domain 1"/>
    <property type="match status" value="1"/>
</dbReference>
<feature type="region of interest" description="Disordered" evidence="17">
    <location>
        <begin position="482"/>
        <end position="502"/>
    </location>
</feature>
<keyword evidence="18" id="KW-1133">Transmembrane helix</keyword>
<evidence type="ECO:0000256" key="6">
    <source>
        <dbReference type="ARBA" id="ARBA00022614"/>
    </source>
</evidence>
<evidence type="ECO:0000256" key="18">
    <source>
        <dbReference type="SAM" id="Phobius"/>
    </source>
</evidence>
<dbReference type="Proteomes" id="UP000316621">
    <property type="component" value="Chromosome 1"/>
</dbReference>
<dbReference type="GO" id="GO:0004674">
    <property type="term" value="F:protein serine/threonine kinase activity"/>
    <property type="evidence" value="ECO:0007669"/>
    <property type="project" value="UniProtKB-KW"/>
</dbReference>
<evidence type="ECO:0000256" key="17">
    <source>
        <dbReference type="SAM" id="MobiDB-lite"/>
    </source>
</evidence>
<evidence type="ECO:0000256" key="15">
    <source>
        <dbReference type="ARBA" id="ARBA00047899"/>
    </source>
</evidence>
<keyword evidence="11" id="KW-0418">Kinase</keyword>
<feature type="domain" description="Protein kinase" evidence="20">
    <location>
        <begin position="528"/>
        <end position="813"/>
    </location>
</feature>
<evidence type="ECO:0000256" key="4">
    <source>
        <dbReference type="ARBA" id="ARBA00022475"/>
    </source>
</evidence>
<dbReference type="FunFam" id="3.80.10.10:FF:000041">
    <property type="entry name" value="LRR receptor-like serine/threonine-protein kinase ERECTA"/>
    <property type="match status" value="1"/>
</dbReference>
<evidence type="ECO:0000256" key="14">
    <source>
        <dbReference type="ARBA" id="ARBA00023180"/>
    </source>
</evidence>
<name>A0A4Y7IAA9_PAPSO</name>
<dbReference type="Pfam" id="PF23598">
    <property type="entry name" value="LRR_14"/>
    <property type="match status" value="1"/>
</dbReference>
<keyword evidence="8 19" id="KW-0732">Signal</keyword>
<keyword evidence="12" id="KW-0067">ATP-binding</keyword>
<dbReference type="PANTHER" id="PTHR48053">
    <property type="entry name" value="LEUCINE RICH REPEAT FAMILY PROTEIN, EXPRESSED"/>
    <property type="match status" value="1"/>
</dbReference>
<proteinExistence type="predicted"/>
<dbReference type="SUPFAM" id="SSF56112">
    <property type="entry name" value="Protein kinase-like (PK-like)"/>
    <property type="match status" value="1"/>
</dbReference>
<dbReference type="EC" id="2.7.11.1" evidence="3"/>
<dbReference type="FunFam" id="3.30.200.20:FF:000433">
    <property type="entry name" value="Predicted protein"/>
    <property type="match status" value="1"/>
</dbReference>
<dbReference type="AlphaFoldDB" id="A0A4Y7IAA9"/>
<dbReference type="PROSITE" id="PS50011">
    <property type="entry name" value="PROTEIN_KINASE_DOM"/>
    <property type="match status" value="1"/>
</dbReference>
<comment type="catalytic activity">
    <reaction evidence="15">
        <text>L-threonyl-[protein] + ATP = O-phospho-L-threonyl-[protein] + ADP + H(+)</text>
        <dbReference type="Rhea" id="RHEA:46608"/>
        <dbReference type="Rhea" id="RHEA-COMP:11060"/>
        <dbReference type="Rhea" id="RHEA-COMP:11605"/>
        <dbReference type="ChEBI" id="CHEBI:15378"/>
        <dbReference type="ChEBI" id="CHEBI:30013"/>
        <dbReference type="ChEBI" id="CHEBI:30616"/>
        <dbReference type="ChEBI" id="CHEBI:61977"/>
        <dbReference type="ChEBI" id="CHEBI:456216"/>
        <dbReference type="EC" id="2.7.11.1"/>
    </reaction>
</comment>
<keyword evidence="13" id="KW-0675">Receptor</keyword>
<evidence type="ECO:0000256" key="16">
    <source>
        <dbReference type="ARBA" id="ARBA00048679"/>
    </source>
</evidence>
<evidence type="ECO:0000256" key="11">
    <source>
        <dbReference type="ARBA" id="ARBA00022777"/>
    </source>
</evidence>
<dbReference type="FunFam" id="3.80.10.10:FF:000383">
    <property type="entry name" value="Leucine-rich repeat receptor protein kinase EMS1"/>
    <property type="match status" value="1"/>
</dbReference>
<feature type="signal peptide" evidence="19">
    <location>
        <begin position="1"/>
        <end position="28"/>
    </location>
</feature>
<dbReference type="InterPro" id="IPR003591">
    <property type="entry name" value="Leu-rich_rpt_typical-subtyp"/>
</dbReference>
<feature type="region of interest" description="Disordered" evidence="17">
    <location>
        <begin position="846"/>
        <end position="870"/>
    </location>
</feature>
<dbReference type="GO" id="GO:0005524">
    <property type="term" value="F:ATP binding"/>
    <property type="evidence" value="ECO:0007669"/>
    <property type="project" value="UniProtKB-KW"/>
</dbReference>
<evidence type="ECO:0000256" key="2">
    <source>
        <dbReference type="ARBA" id="ARBA00004236"/>
    </source>
</evidence>
<evidence type="ECO:0000256" key="1">
    <source>
        <dbReference type="ARBA" id="ARBA00004167"/>
    </source>
</evidence>
<evidence type="ECO:0000256" key="13">
    <source>
        <dbReference type="ARBA" id="ARBA00023170"/>
    </source>
</evidence>
<dbReference type="SMART" id="SM00369">
    <property type="entry name" value="LRR_TYP"/>
    <property type="match status" value="7"/>
</dbReference>
<dbReference type="InterPro" id="IPR001245">
    <property type="entry name" value="Ser-Thr/Tyr_kinase_cat_dom"/>
</dbReference>
<dbReference type="GO" id="GO:0005886">
    <property type="term" value="C:plasma membrane"/>
    <property type="evidence" value="ECO:0007669"/>
    <property type="project" value="UniProtKB-SubCell"/>
</dbReference>
<keyword evidence="6" id="KW-0433">Leucine-rich repeat</keyword>
<dbReference type="Gene3D" id="3.30.200.20">
    <property type="entry name" value="Phosphorylase Kinase, domain 1"/>
    <property type="match status" value="1"/>
</dbReference>
<dbReference type="InterPro" id="IPR055414">
    <property type="entry name" value="LRR_R13L4/SHOC2-like"/>
</dbReference>
<keyword evidence="4" id="KW-1003">Cell membrane</keyword>
<evidence type="ECO:0000256" key="8">
    <source>
        <dbReference type="ARBA" id="ARBA00022729"/>
    </source>
</evidence>
<keyword evidence="18" id="KW-0812">Transmembrane</keyword>
<organism evidence="21 22">
    <name type="scientific">Papaver somniferum</name>
    <name type="common">Opium poppy</name>
    <dbReference type="NCBI Taxonomy" id="3469"/>
    <lineage>
        <taxon>Eukaryota</taxon>
        <taxon>Viridiplantae</taxon>
        <taxon>Streptophyta</taxon>
        <taxon>Embryophyta</taxon>
        <taxon>Tracheophyta</taxon>
        <taxon>Spermatophyta</taxon>
        <taxon>Magnoliopsida</taxon>
        <taxon>Ranunculales</taxon>
        <taxon>Papaveraceae</taxon>
        <taxon>Papaveroideae</taxon>
        <taxon>Papaver</taxon>
    </lineage>
</organism>
<evidence type="ECO:0000256" key="7">
    <source>
        <dbReference type="ARBA" id="ARBA00022679"/>
    </source>
</evidence>
<reference evidence="21 22" key="1">
    <citation type="journal article" date="2018" name="Science">
        <title>The opium poppy genome and morphinan production.</title>
        <authorList>
            <person name="Guo L."/>
            <person name="Winzer T."/>
            <person name="Yang X."/>
            <person name="Li Y."/>
            <person name="Ning Z."/>
            <person name="He Z."/>
            <person name="Teodor R."/>
            <person name="Lu Y."/>
            <person name="Bowser T.A."/>
            <person name="Graham I.A."/>
            <person name="Ye K."/>
        </authorList>
    </citation>
    <scope>NUCLEOTIDE SEQUENCE [LARGE SCALE GENOMIC DNA]</scope>
    <source>
        <strain evidence="22">cv. HN1</strain>
        <tissue evidence="21">Leaves</tissue>
    </source>
</reference>